<dbReference type="Pfam" id="PF18029">
    <property type="entry name" value="Glyoxalase_6"/>
    <property type="match status" value="1"/>
</dbReference>
<evidence type="ECO:0000259" key="1">
    <source>
        <dbReference type="PROSITE" id="PS51819"/>
    </source>
</evidence>
<name>A0A1N6K478_9BURK</name>
<gene>
    <name evidence="2" type="ORF">SAMN05444168_5927</name>
</gene>
<feature type="domain" description="VOC" evidence="1">
    <location>
        <begin position="3"/>
        <end position="117"/>
    </location>
</feature>
<dbReference type="EMBL" id="FSRM01000002">
    <property type="protein sequence ID" value="SIO51126.1"/>
    <property type="molecule type" value="Genomic_DNA"/>
</dbReference>
<dbReference type="InterPro" id="IPR037523">
    <property type="entry name" value="VOC_core"/>
</dbReference>
<dbReference type="InterPro" id="IPR041581">
    <property type="entry name" value="Glyoxalase_6"/>
</dbReference>
<dbReference type="CDD" id="cd06587">
    <property type="entry name" value="VOC"/>
    <property type="match status" value="1"/>
</dbReference>
<dbReference type="PROSITE" id="PS51819">
    <property type="entry name" value="VOC"/>
    <property type="match status" value="1"/>
</dbReference>
<dbReference type="AlphaFoldDB" id="A0A1N6K478"/>
<dbReference type="RefSeq" id="WP_074267838.1">
    <property type="nucleotide sequence ID" value="NZ_FSRM01000002.1"/>
</dbReference>
<dbReference type="InterPro" id="IPR029068">
    <property type="entry name" value="Glyas_Bleomycin-R_OHBP_Dase"/>
</dbReference>
<organism evidence="2 3">
    <name type="scientific">Paraburkholderia phenazinium</name>
    <dbReference type="NCBI Taxonomy" id="60549"/>
    <lineage>
        <taxon>Bacteria</taxon>
        <taxon>Pseudomonadati</taxon>
        <taxon>Pseudomonadota</taxon>
        <taxon>Betaproteobacteria</taxon>
        <taxon>Burkholderiales</taxon>
        <taxon>Burkholderiaceae</taxon>
        <taxon>Paraburkholderia</taxon>
    </lineage>
</organism>
<dbReference type="Proteomes" id="UP000184693">
    <property type="component" value="Unassembled WGS sequence"/>
</dbReference>
<proteinExistence type="predicted"/>
<evidence type="ECO:0000313" key="2">
    <source>
        <dbReference type="EMBL" id="SIO51126.1"/>
    </source>
</evidence>
<evidence type="ECO:0000313" key="3">
    <source>
        <dbReference type="Proteomes" id="UP000184693"/>
    </source>
</evidence>
<sequence>MAEVDIQTVYFIAKDMDQLEDFYVSALGMPVQFRDENKWTQFRLQRGAFALSSPEEAAEGTVGAVPVFQIASADQDEVRQKIVSAGGQLLAQRDMGTHGVVTTYKDPEENIFQVFSKSSTR</sequence>
<accession>A0A1N6K478</accession>
<dbReference type="Gene3D" id="3.10.180.10">
    <property type="entry name" value="2,3-Dihydroxybiphenyl 1,2-Dioxygenase, domain 1"/>
    <property type="match status" value="1"/>
</dbReference>
<dbReference type="OrthoDB" id="8685562at2"/>
<reference evidence="2 3" key="1">
    <citation type="submission" date="2016-11" db="EMBL/GenBank/DDBJ databases">
        <authorList>
            <person name="Jaros S."/>
            <person name="Januszkiewicz K."/>
            <person name="Wedrychowicz H."/>
        </authorList>
    </citation>
    <scope>NUCLEOTIDE SEQUENCE [LARGE SCALE GENOMIC DNA]</scope>
    <source>
        <strain evidence="2 3">GAS86</strain>
    </source>
</reference>
<protein>
    <recommendedName>
        <fullName evidence="1">VOC domain-containing protein</fullName>
    </recommendedName>
</protein>
<dbReference type="SUPFAM" id="SSF54593">
    <property type="entry name" value="Glyoxalase/Bleomycin resistance protein/Dihydroxybiphenyl dioxygenase"/>
    <property type="match status" value="1"/>
</dbReference>